<evidence type="ECO:0000313" key="1">
    <source>
        <dbReference type="EMBL" id="CUP16046.1"/>
    </source>
</evidence>
<dbReference type="InterPro" id="IPR036390">
    <property type="entry name" value="WH_DNA-bd_sf"/>
</dbReference>
<accession>A0A174L048</accession>
<dbReference type="SUPFAM" id="SSF46785">
    <property type="entry name" value="Winged helix' DNA-binding domain"/>
    <property type="match status" value="1"/>
</dbReference>
<gene>
    <name evidence="1" type="ORF">ERS852407_05158</name>
</gene>
<organism evidence="1 2">
    <name type="scientific">Hungatella hathewayi</name>
    <dbReference type="NCBI Taxonomy" id="154046"/>
    <lineage>
        <taxon>Bacteria</taxon>
        <taxon>Bacillati</taxon>
        <taxon>Bacillota</taxon>
        <taxon>Clostridia</taxon>
        <taxon>Lachnospirales</taxon>
        <taxon>Lachnospiraceae</taxon>
        <taxon>Hungatella</taxon>
    </lineage>
</organism>
<protein>
    <submittedName>
        <fullName evidence="1">Uncharacterized protein</fullName>
    </submittedName>
</protein>
<dbReference type="AlphaFoldDB" id="A0A174L048"/>
<dbReference type="RefSeq" id="WP_055659521.1">
    <property type="nucleotide sequence ID" value="NZ_CABIXC010000019.1"/>
</dbReference>
<dbReference type="InterPro" id="IPR036388">
    <property type="entry name" value="WH-like_DNA-bd_sf"/>
</dbReference>
<dbReference type="EMBL" id="CYZE01000019">
    <property type="protein sequence ID" value="CUP16046.1"/>
    <property type="molecule type" value="Genomic_DNA"/>
</dbReference>
<dbReference type="Gene3D" id="1.10.10.10">
    <property type="entry name" value="Winged helix-like DNA-binding domain superfamily/Winged helix DNA-binding domain"/>
    <property type="match status" value="1"/>
</dbReference>
<dbReference type="Gene3D" id="6.10.140.2180">
    <property type="match status" value="1"/>
</dbReference>
<evidence type="ECO:0000313" key="2">
    <source>
        <dbReference type="Proteomes" id="UP000095651"/>
    </source>
</evidence>
<proteinExistence type="predicted"/>
<dbReference type="Proteomes" id="UP000095651">
    <property type="component" value="Unassembled WGS sequence"/>
</dbReference>
<reference evidence="1 2" key="1">
    <citation type="submission" date="2015-09" db="EMBL/GenBank/DDBJ databases">
        <authorList>
            <consortium name="Pathogen Informatics"/>
        </authorList>
    </citation>
    <scope>NUCLEOTIDE SEQUENCE [LARGE SCALE GENOMIC DNA]</scope>
    <source>
        <strain evidence="1 2">2789STDY5608850</strain>
    </source>
</reference>
<sequence>MDQKIMDCFANPIKCKLLLEIYASGQTTAKRLSELYSDIPQATLYRYLKRMTDEGILKIVGENPIRGTVEKTYALAIPLGEGIEDIVSSNSGEAFMLLFMNYMLGLVKQFQEYCKRPDIDIMEDHPAFTMAPVYATNEELEAAVREFARIIEPLHHNPPAPGRRLRTIGLIVTPPETYNE</sequence>
<name>A0A174L048_9FIRM</name>